<evidence type="ECO:0000313" key="1">
    <source>
        <dbReference type="EMBL" id="PAB60260.1"/>
    </source>
</evidence>
<reference evidence="1 2" key="1">
    <citation type="submission" date="2017-06" db="EMBL/GenBank/DDBJ databases">
        <title>Draft genome sequence of anaerobic fermentative bacterium Anaeromicrobium sediminis DY2726D isolated from West Pacific Ocean sediments.</title>
        <authorList>
            <person name="Zeng X."/>
        </authorList>
    </citation>
    <scope>NUCLEOTIDE SEQUENCE [LARGE SCALE GENOMIC DNA]</scope>
    <source>
        <strain evidence="1 2">DY2726D</strain>
    </source>
</reference>
<organism evidence="1 2">
    <name type="scientific">Anaeromicrobium sediminis</name>
    <dbReference type="NCBI Taxonomy" id="1478221"/>
    <lineage>
        <taxon>Bacteria</taxon>
        <taxon>Bacillati</taxon>
        <taxon>Bacillota</taxon>
        <taxon>Clostridia</taxon>
        <taxon>Peptostreptococcales</taxon>
        <taxon>Thermotaleaceae</taxon>
        <taxon>Anaeromicrobium</taxon>
    </lineage>
</organism>
<sequence length="106" mass="11865">MGLVFQTANITNGQGFHIFTFDADIISSQVFIKGFNVQYPSGDHHVAKIEVDTTQIVMDPRRIKVQVIVTMTDNSGNHQDNSSSFVEVVVVAVLQDQNNYLMVTEY</sequence>
<evidence type="ECO:0000313" key="2">
    <source>
        <dbReference type="Proteomes" id="UP000216024"/>
    </source>
</evidence>
<dbReference type="AlphaFoldDB" id="A0A267MND4"/>
<accession>A0A267MND4</accession>
<protein>
    <submittedName>
        <fullName evidence="1">Uncharacterized protein</fullName>
    </submittedName>
</protein>
<name>A0A267MND4_9FIRM</name>
<dbReference type="Proteomes" id="UP000216024">
    <property type="component" value="Unassembled WGS sequence"/>
</dbReference>
<gene>
    <name evidence="1" type="ORF">CCE28_05000</name>
</gene>
<keyword evidence="2" id="KW-1185">Reference proteome</keyword>
<dbReference type="EMBL" id="NIBG01000003">
    <property type="protein sequence ID" value="PAB60260.1"/>
    <property type="molecule type" value="Genomic_DNA"/>
</dbReference>
<comment type="caution">
    <text evidence="1">The sequence shown here is derived from an EMBL/GenBank/DDBJ whole genome shotgun (WGS) entry which is preliminary data.</text>
</comment>
<proteinExistence type="predicted"/>